<feature type="transmembrane region" description="Helical" evidence="6">
    <location>
        <begin position="52"/>
        <end position="69"/>
    </location>
</feature>
<dbReference type="Gene3D" id="3.60.15.10">
    <property type="entry name" value="Ribonuclease Z/Hydroxyacylglutathione hydrolase-like"/>
    <property type="match status" value="1"/>
</dbReference>
<evidence type="ECO:0000256" key="4">
    <source>
        <dbReference type="ARBA" id="ARBA00022989"/>
    </source>
</evidence>
<feature type="transmembrane region" description="Helical" evidence="6">
    <location>
        <begin position="5"/>
        <end position="22"/>
    </location>
</feature>
<feature type="transmembrane region" description="Helical" evidence="6">
    <location>
        <begin position="240"/>
        <end position="259"/>
    </location>
</feature>
<feature type="transmembrane region" description="Helical" evidence="6">
    <location>
        <begin position="362"/>
        <end position="383"/>
    </location>
</feature>
<dbReference type="NCBIfam" id="TIGR00361">
    <property type="entry name" value="ComEC_Rec2"/>
    <property type="match status" value="1"/>
</dbReference>
<keyword evidence="4 6" id="KW-1133">Transmembrane helix</keyword>
<dbReference type="InterPro" id="IPR004797">
    <property type="entry name" value="Competence_ComEC/Rec2"/>
</dbReference>
<dbReference type="InterPro" id="IPR025405">
    <property type="entry name" value="DUF4131"/>
</dbReference>
<feature type="transmembrane region" description="Helical" evidence="6">
    <location>
        <begin position="483"/>
        <end position="500"/>
    </location>
</feature>
<dbReference type="SUPFAM" id="SSF56281">
    <property type="entry name" value="Metallo-hydrolase/oxidoreductase"/>
    <property type="match status" value="1"/>
</dbReference>
<comment type="subcellular location">
    <subcellularLocation>
        <location evidence="1">Cell membrane</location>
        <topology evidence="1">Multi-pass membrane protein</topology>
    </subcellularLocation>
</comment>
<dbReference type="Pfam" id="PF13567">
    <property type="entry name" value="DUF4131"/>
    <property type="match status" value="1"/>
</dbReference>
<gene>
    <name evidence="8" type="ORF">NVS47_05380</name>
</gene>
<evidence type="ECO:0000256" key="1">
    <source>
        <dbReference type="ARBA" id="ARBA00004651"/>
    </source>
</evidence>
<dbReference type="Pfam" id="PF03772">
    <property type="entry name" value="Competence"/>
    <property type="match status" value="1"/>
</dbReference>
<dbReference type="EMBL" id="JANPWE010000002">
    <property type="protein sequence ID" value="MCR6544955.1"/>
    <property type="molecule type" value="Genomic_DNA"/>
</dbReference>
<protein>
    <submittedName>
        <fullName evidence="8">DNA internalization-related competence protein ComEC/Rec2</fullName>
    </submittedName>
</protein>
<keyword evidence="9" id="KW-1185">Reference proteome</keyword>
<feature type="transmembrane region" description="Helical" evidence="6">
    <location>
        <begin position="266"/>
        <end position="283"/>
    </location>
</feature>
<dbReference type="InterPro" id="IPR052159">
    <property type="entry name" value="Competence_DNA_uptake"/>
</dbReference>
<dbReference type="NCBIfam" id="TIGR00360">
    <property type="entry name" value="ComEC_N-term"/>
    <property type="match status" value="1"/>
</dbReference>
<feature type="transmembrane region" description="Helical" evidence="6">
    <location>
        <begin position="289"/>
        <end position="307"/>
    </location>
</feature>
<feature type="transmembrane region" description="Helical" evidence="6">
    <location>
        <begin position="28"/>
        <end position="45"/>
    </location>
</feature>
<evidence type="ECO:0000256" key="2">
    <source>
        <dbReference type="ARBA" id="ARBA00022475"/>
    </source>
</evidence>
<keyword evidence="3 6" id="KW-0812">Transmembrane</keyword>
<sequence>MTRILVYHTLGFMLGIFLGDFFHVPLGAAFALSLAALLFALFVMGKRRDPKLLLVFTLFAGLFWGQVHHPEFQPDLFKGEDDFHGAGLVISDPRPTATGQIFTFKPEEVNHLPVSSIKLQVLCSSEDKVSYGDQLVLSGKVLPGSRASNPGQFDYDAYLKRHGIGATVSTLYGGQIEATGVNRGNLFLHGVYKIKDRMDLVLSYLPVQQSNFIGGMLFGNKGDLTFAERNVLSQTGLMDAFAVSGVHVGYVILFTLYFAQLLHLGKWGRLLLVGAAMLFYAALSEFTPSVLRSGFMALLGLAAYSLGERKDFFTGLALAAMLLLIWQPQMLYDAGFQLSFVAAWGVVYLTPTVGNWLPKGKVWDVLASTIAAHLAITPLIAYYFNLVTISGFLVGILATGLVGLVVLLGLFSVFLSVISINLAVLPAYGAGLVVAGIWHGAQLIAQIPGAYLTVKTPGSGGLALIYIFLIALPYIVQKQNRRIYGILGILVLAFYLLVPLPSSNQLQVTFLDVGQGDCIFIQSPSGRTCLIDGGGKTAQQEDRVGEQVVVPFLRHLGLGKLDLAILTHPHDDHMRGMETVLKELRVDHLVVGEIFLTNEAIQPLLTVAEEDQVPIIPVKEGQEIGLDGEITLTVLNPPRGDAGKVLEEDEMNNESVVLMLNYQDVSFLLTGDVEKERLARISPREDVSAQVIKLPHHGSKTGLLPSFYDQVDPRAAVITVGKNSFGHPNREFLAYWEDKGIPIYRTDHHGAITFTTDGQELWVETFLDKALEDEDNLKQDNF</sequence>
<evidence type="ECO:0000259" key="7">
    <source>
        <dbReference type="SMART" id="SM00849"/>
    </source>
</evidence>
<dbReference type="InterPro" id="IPR004477">
    <property type="entry name" value="ComEC_N"/>
</dbReference>
<evidence type="ECO:0000256" key="5">
    <source>
        <dbReference type="ARBA" id="ARBA00023136"/>
    </source>
</evidence>
<reference evidence="8 9" key="1">
    <citation type="submission" date="2022-08" db="EMBL/GenBank/DDBJ databases">
        <title>Proteogenomics of the novel Dehalobacterium formicoaceticum strain EZ94 highlights a key role of methyltransferases during anaerobic dichloromethane degradation.</title>
        <authorList>
            <person name="Wasmund K."/>
        </authorList>
    </citation>
    <scope>NUCLEOTIDE SEQUENCE [LARGE SCALE GENOMIC DNA]</scope>
    <source>
        <strain evidence="8 9">EZ94</strain>
    </source>
</reference>
<dbReference type="InterPro" id="IPR036866">
    <property type="entry name" value="RibonucZ/Hydroxyglut_hydro"/>
</dbReference>
<dbReference type="PANTHER" id="PTHR30619">
    <property type="entry name" value="DNA INTERNALIZATION/COMPETENCE PROTEIN COMEC/REC2"/>
    <property type="match status" value="1"/>
</dbReference>
<name>A0ABT1Y250_9FIRM</name>
<keyword evidence="5 6" id="KW-0472">Membrane</keyword>
<dbReference type="InterPro" id="IPR035681">
    <property type="entry name" value="ComA-like_MBL"/>
</dbReference>
<feature type="transmembrane region" description="Helical" evidence="6">
    <location>
        <begin position="418"/>
        <end position="438"/>
    </location>
</feature>
<evidence type="ECO:0000313" key="8">
    <source>
        <dbReference type="EMBL" id="MCR6544955.1"/>
    </source>
</evidence>
<comment type="caution">
    <text evidence="8">The sequence shown here is derived from an EMBL/GenBank/DDBJ whole genome shotgun (WGS) entry which is preliminary data.</text>
</comment>
<accession>A0ABT1Y250</accession>
<feature type="domain" description="Metallo-beta-lactamase" evidence="7">
    <location>
        <begin position="515"/>
        <end position="722"/>
    </location>
</feature>
<dbReference type="CDD" id="cd07731">
    <property type="entry name" value="ComA-like_MBL-fold"/>
    <property type="match status" value="1"/>
</dbReference>
<evidence type="ECO:0000313" key="9">
    <source>
        <dbReference type="Proteomes" id="UP001524944"/>
    </source>
</evidence>
<dbReference type="InterPro" id="IPR001279">
    <property type="entry name" value="Metallo-B-lactamas"/>
</dbReference>
<feature type="transmembrane region" description="Helical" evidence="6">
    <location>
        <begin position="458"/>
        <end position="476"/>
    </location>
</feature>
<organism evidence="8 9">
    <name type="scientific">Dehalobacterium formicoaceticum</name>
    <dbReference type="NCBI Taxonomy" id="51515"/>
    <lineage>
        <taxon>Bacteria</taxon>
        <taxon>Bacillati</taxon>
        <taxon>Bacillota</taxon>
        <taxon>Clostridia</taxon>
        <taxon>Eubacteriales</taxon>
        <taxon>Peptococcaceae</taxon>
        <taxon>Dehalobacterium</taxon>
    </lineage>
</organism>
<keyword evidence="2" id="KW-1003">Cell membrane</keyword>
<dbReference type="Proteomes" id="UP001524944">
    <property type="component" value="Unassembled WGS sequence"/>
</dbReference>
<dbReference type="PANTHER" id="PTHR30619:SF7">
    <property type="entry name" value="BETA-LACTAMASE DOMAIN PROTEIN"/>
    <property type="match status" value="1"/>
</dbReference>
<proteinExistence type="predicted"/>
<dbReference type="RefSeq" id="WP_089608580.1">
    <property type="nucleotide sequence ID" value="NZ_CP022121.1"/>
</dbReference>
<feature type="transmembrane region" description="Helical" evidence="6">
    <location>
        <begin position="312"/>
        <end position="328"/>
    </location>
</feature>
<evidence type="ECO:0000256" key="6">
    <source>
        <dbReference type="SAM" id="Phobius"/>
    </source>
</evidence>
<evidence type="ECO:0000256" key="3">
    <source>
        <dbReference type="ARBA" id="ARBA00022692"/>
    </source>
</evidence>
<dbReference type="Pfam" id="PF00753">
    <property type="entry name" value="Lactamase_B"/>
    <property type="match status" value="1"/>
</dbReference>
<feature type="transmembrane region" description="Helical" evidence="6">
    <location>
        <begin position="389"/>
        <end position="411"/>
    </location>
</feature>
<feature type="transmembrane region" description="Helical" evidence="6">
    <location>
        <begin position="334"/>
        <end position="350"/>
    </location>
</feature>
<dbReference type="SMART" id="SM00849">
    <property type="entry name" value="Lactamase_B"/>
    <property type="match status" value="1"/>
</dbReference>